<reference evidence="1 2" key="1">
    <citation type="submission" date="2020-03" db="EMBL/GenBank/DDBJ databases">
        <title>WGS of actinomycetes isolated from Thailand.</title>
        <authorList>
            <person name="Thawai C."/>
        </authorList>
    </citation>
    <scope>NUCLEOTIDE SEQUENCE [LARGE SCALE GENOMIC DNA]</scope>
    <source>
        <strain evidence="1 2">FMUSA5-5</strain>
    </source>
</reference>
<dbReference type="NCBIfam" id="TIGR04267">
    <property type="entry name" value="mod_HExxH"/>
    <property type="match status" value="1"/>
</dbReference>
<accession>A0ABX1B1A8</accession>
<comment type="caution">
    <text evidence="1">The sequence shown here is derived from an EMBL/GenBank/DDBJ whole genome shotgun (WGS) entry which is preliminary data.</text>
</comment>
<protein>
    <recommendedName>
        <fullName evidence="3">HEXXH motif domain-containing protein</fullName>
    </recommendedName>
</protein>
<sequence length="583" mass="62902">MTADHNPMHVIPARHFAALAAGVGGAETIAFLKSAQLSKRLLMIRAVLELAPESPGLTAGYALLVRAQERDHLAVAETLVRPDVGTWAAHCLRRLRGTTTSSQSLEKDLGQFAAIAAVAASIAGLDFSIQVPTHDGVVILPGLGRAVVGSGCAGDTATVSRIDGSMEMSTATGSISVPGPAWTAAHRVRATCDDLVLDLLLDDNDPYRDPYSLHAQHQLVESDAIVWADMVHEAWRILVCHHRPFAEGMSAGLRTVVPLQRRANGGVNATTTEAFGSCAISLPGDAEALAVALLHEFQHGKLGALLDLVPLYQELPGERFYAPWRDDPRPLGGLIQGTYAHLGVTKFWSQQRHAGQNSDFGHVEYARWLEQTRAAMRTLLESQRLTPTGQRFVRIMQNQLTCTNGEDTDIPEAARSLARLAAFDHYLSWRARNLAPDESLVQKAAAAWLEGADDDRGGMGEATPVAAGRAAEPNDRIKLMYLRLRKPDDFAAVLASPGDADAGDVAFACGDTATAAAAYNERLRHDPDDRAAWAGLIASMLEPGDEWARPEFARAVYKHLQGLVREMPVPQALVGWLARLDAH</sequence>
<dbReference type="EMBL" id="JAATEP010000003">
    <property type="protein sequence ID" value="NJP88956.1"/>
    <property type="molecule type" value="Genomic_DNA"/>
</dbReference>
<dbReference type="RefSeq" id="WP_168007532.1">
    <property type="nucleotide sequence ID" value="NZ_JAATEP010000003.1"/>
</dbReference>
<dbReference type="InterPro" id="IPR026337">
    <property type="entry name" value="AKG_HExxH"/>
</dbReference>
<name>A0ABX1B1A8_9ACTN</name>
<proteinExistence type="predicted"/>
<dbReference type="Proteomes" id="UP000696294">
    <property type="component" value="Unassembled WGS sequence"/>
</dbReference>
<evidence type="ECO:0000313" key="2">
    <source>
        <dbReference type="Proteomes" id="UP000696294"/>
    </source>
</evidence>
<evidence type="ECO:0000313" key="1">
    <source>
        <dbReference type="EMBL" id="NJP88956.1"/>
    </source>
</evidence>
<gene>
    <name evidence="1" type="ORF">HCN51_05710</name>
</gene>
<keyword evidence="2" id="KW-1185">Reference proteome</keyword>
<evidence type="ECO:0008006" key="3">
    <source>
        <dbReference type="Google" id="ProtNLM"/>
    </source>
</evidence>
<organism evidence="1 2">
    <name type="scientific">Nonomuraea composti</name>
    <dbReference type="NCBI Taxonomy" id="2720023"/>
    <lineage>
        <taxon>Bacteria</taxon>
        <taxon>Bacillati</taxon>
        <taxon>Actinomycetota</taxon>
        <taxon>Actinomycetes</taxon>
        <taxon>Streptosporangiales</taxon>
        <taxon>Streptosporangiaceae</taxon>
        <taxon>Nonomuraea</taxon>
    </lineage>
</organism>